<keyword evidence="5" id="KW-0597">Phosphoprotein</keyword>
<dbReference type="SMART" id="SM00388">
    <property type="entry name" value="HisKA"/>
    <property type="match status" value="1"/>
</dbReference>
<feature type="domain" description="Histidine kinase" evidence="15">
    <location>
        <begin position="279"/>
        <end position="494"/>
    </location>
</feature>
<keyword evidence="8" id="KW-0547">Nucleotide-binding</keyword>
<dbReference type="Proteomes" id="UP001589776">
    <property type="component" value="Unassembled WGS sequence"/>
</dbReference>
<keyword evidence="9 17" id="KW-0418">Kinase</keyword>
<evidence type="ECO:0000256" key="1">
    <source>
        <dbReference type="ARBA" id="ARBA00000085"/>
    </source>
</evidence>
<evidence type="ECO:0000256" key="3">
    <source>
        <dbReference type="ARBA" id="ARBA00012438"/>
    </source>
</evidence>
<dbReference type="Pfam" id="PF00512">
    <property type="entry name" value="HisKA"/>
    <property type="match status" value="1"/>
</dbReference>
<dbReference type="RefSeq" id="WP_377472901.1">
    <property type="nucleotide sequence ID" value="NZ_JBHLWN010000097.1"/>
</dbReference>
<evidence type="ECO:0000256" key="10">
    <source>
        <dbReference type="ARBA" id="ARBA00022840"/>
    </source>
</evidence>
<evidence type="ECO:0000256" key="4">
    <source>
        <dbReference type="ARBA" id="ARBA00022475"/>
    </source>
</evidence>
<dbReference type="Gene3D" id="6.10.340.10">
    <property type="match status" value="1"/>
</dbReference>
<evidence type="ECO:0000256" key="9">
    <source>
        <dbReference type="ARBA" id="ARBA00022777"/>
    </source>
</evidence>
<dbReference type="SMART" id="SM00304">
    <property type="entry name" value="HAMP"/>
    <property type="match status" value="1"/>
</dbReference>
<dbReference type="InterPro" id="IPR005467">
    <property type="entry name" value="His_kinase_dom"/>
</dbReference>
<evidence type="ECO:0000256" key="12">
    <source>
        <dbReference type="ARBA" id="ARBA00023012"/>
    </source>
</evidence>
<evidence type="ECO:0000256" key="8">
    <source>
        <dbReference type="ARBA" id="ARBA00022741"/>
    </source>
</evidence>
<comment type="catalytic activity">
    <reaction evidence="1">
        <text>ATP + protein L-histidine = ADP + protein N-phospho-L-histidine.</text>
        <dbReference type="EC" id="2.7.13.3"/>
    </reaction>
</comment>
<comment type="caution">
    <text evidence="17">The sequence shown here is derived from an EMBL/GenBank/DDBJ whole genome shotgun (WGS) entry which is preliminary data.</text>
</comment>
<proteinExistence type="predicted"/>
<dbReference type="CDD" id="cd00082">
    <property type="entry name" value="HisKA"/>
    <property type="match status" value="1"/>
</dbReference>
<dbReference type="Gene3D" id="1.10.287.130">
    <property type="match status" value="1"/>
</dbReference>
<dbReference type="Pfam" id="PF00672">
    <property type="entry name" value="HAMP"/>
    <property type="match status" value="1"/>
</dbReference>
<dbReference type="PRINTS" id="PR00344">
    <property type="entry name" value="BCTRLSENSOR"/>
</dbReference>
<keyword evidence="10" id="KW-0067">ATP-binding</keyword>
<evidence type="ECO:0000313" key="18">
    <source>
        <dbReference type="Proteomes" id="UP001589776"/>
    </source>
</evidence>
<evidence type="ECO:0000259" key="16">
    <source>
        <dbReference type="PROSITE" id="PS50885"/>
    </source>
</evidence>
<keyword evidence="6" id="KW-0808">Transferase</keyword>
<dbReference type="EMBL" id="JBHLWN010000097">
    <property type="protein sequence ID" value="MFC0215455.1"/>
    <property type="molecule type" value="Genomic_DNA"/>
</dbReference>
<keyword evidence="12" id="KW-0902">Two-component regulatory system</keyword>
<evidence type="ECO:0000259" key="15">
    <source>
        <dbReference type="PROSITE" id="PS50109"/>
    </source>
</evidence>
<evidence type="ECO:0000313" key="17">
    <source>
        <dbReference type="EMBL" id="MFC0215455.1"/>
    </source>
</evidence>
<dbReference type="EC" id="2.7.13.3" evidence="3"/>
<evidence type="ECO:0000256" key="11">
    <source>
        <dbReference type="ARBA" id="ARBA00022989"/>
    </source>
</evidence>
<dbReference type="CDD" id="cd06225">
    <property type="entry name" value="HAMP"/>
    <property type="match status" value="1"/>
</dbReference>
<dbReference type="CDD" id="cd00075">
    <property type="entry name" value="HATPase"/>
    <property type="match status" value="1"/>
</dbReference>
<dbReference type="InterPro" id="IPR036097">
    <property type="entry name" value="HisK_dim/P_sf"/>
</dbReference>
<dbReference type="InterPro" id="IPR004358">
    <property type="entry name" value="Sig_transdc_His_kin-like_C"/>
</dbReference>
<keyword evidence="11 14" id="KW-1133">Transmembrane helix</keyword>
<dbReference type="SUPFAM" id="SSF158472">
    <property type="entry name" value="HAMP domain-like"/>
    <property type="match status" value="1"/>
</dbReference>
<evidence type="ECO:0000256" key="5">
    <source>
        <dbReference type="ARBA" id="ARBA00022553"/>
    </source>
</evidence>
<organism evidence="17 18">
    <name type="scientific">Paenibacillus chartarius</name>
    <dbReference type="NCBI Taxonomy" id="747481"/>
    <lineage>
        <taxon>Bacteria</taxon>
        <taxon>Bacillati</taxon>
        <taxon>Bacillota</taxon>
        <taxon>Bacilli</taxon>
        <taxon>Bacillales</taxon>
        <taxon>Paenibacillaceae</taxon>
        <taxon>Paenibacillus</taxon>
    </lineage>
</organism>
<keyword evidence="7 14" id="KW-0812">Transmembrane</keyword>
<dbReference type="GO" id="GO:0016301">
    <property type="term" value="F:kinase activity"/>
    <property type="evidence" value="ECO:0007669"/>
    <property type="project" value="UniProtKB-KW"/>
</dbReference>
<dbReference type="SUPFAM" id="SSF47384">
    <property type="entry name" value="Homodimeric domain of signal transducing histidine kinase"/>
    <property type="match status" value="1"/>
</dbReference>
<dbReference type="PROSITE" id="PS50109">
    <property type="entry name" value="HIS_KIN"/>
    <property type="match status" value="1"/>
</dbReference>
<dbReference type="InterPro" id="IPR036890">
    <property type="entry name" value="HATPase_C_sf"/>
</dbReference>
<keyword evidence="18" id="KW-1185">Reference proteome</keyword>
<keyword evidence="13 14" id="KW-0472">Membrane</keyword>
<keyword evidence="4" id="KW-1003">Cell membrane</keyword>
<evidence type="ECO:0000256" key="13">
    <source>
        <dbReference type="ARBA" id="ARBA00023136"/>
    </source>
</evidence>
<feature type="domain" description="HAMP" evidence="16">
    <location>
        <begin position="210"/>
        <end position="264"/>
    </location>
</feature>
<evidence type="ECO:0000256" key="2">
    <source>
        <dbReference type="ARBA" id="ARBA00004651"/>
    </source>
</evidence>
<dbReference type="SUPFAM" id="SSF55874">
    <property type="entry name" value="ATPase domain of HSP90 chaperone/DNA topoisomerase II/histidine kinase"/>
    <property type="match status" value="1"/>
</dbReference>
<dbReference type="PANTHER" id="PTHR45528:SF1">
    <property type="entry name" value="SENSOR HISTIDINE KINASE CPXA"/>
    <property type="match status" value="1"/>
</dbReference>
<sequence>MFWNLRNKMTIIFVATTLMCLTLIFATGYVLEYVYGPLSVLSRDADEWLQQKQDFIDNQTGEVQKALSSGIPITEAAVPETIPFIGSIIVVSLDGKVLVDTSKTLGDDINESWLIYEFSANSRKSVDLDLWNDSVTAGKVLNELRTIMHEGKPWGLYIIRYSMKDAPLITNRDIQQIQLIKFIASYHFLALLILFIVSIFGILLLGIYRNLLVKPIQTISAVVGQIAKGDLAARVHLKNERNDEIGHLAENINTMTARLQGAISQMESADAARRYMVAAASHDLRTPLTAVLAHTEAIKEGVIDNPEQSLALIHQQGKLMQRLLDDLFELASLDANSGEWHMETVNLCEYIRSEIIAFMPQFELSDFAIEVDIPESPIYASLEKRKMERVLINLFQNACKYGSVGQWVGIRVWDQGETVRIEVQDKGPGIPADEQQRIFDRFYRADLARSSKKSGSGLGLSIVQEIIARHGGKVGVCSPAEGGACFWFELPIILLEK</sequence>
<gene>
    <name evidence="17" type="ORF">ACFFK0_23970</name>
</gene>
<protein>
    <recommendedName>
        <fullName evidence="3">histidine kinase</fullName>
        <ecNumber evidence="3">2.7.13.3</ecNumber>
    </recommendedName>
</protein>
<dbReference type="InterPro" id="IPR003660">
    <property type="entry name" value="HAMP_dom"/>
</dbReference>
<dbReference type="PANTHER" id="PTHR45528">
    <property type="entry name" value="SENSOR HISTIDINE KINASE CPXA"/>
    <property type="match status" value="1"/>
</dbReference>
<dbReference type="PROSITE" id="PS50885">
    <property type="entry name" value="HAMP"/>
    <property type="match status" value="1"/>
</dbReference>
<dbReference type="Pfam" id="PF02518">
    <property type="entry name" value="HATPase_c"/>
    <property type="match status" value="1"/>
</dbReference>
<feature type="transmembrane region" description="Helical" evidence="14">
    <location>
        <begin position="186"/>
        <end position="208"/>
    </location>
</feature>
<dbReference type="InterPro" id="IPR050398">
    <property type="entry name" value="HssS/ArlS-like"/>
</dbReference>
<comment type="subcellular location">
    <subcellularLocation>
        <location evidence="2">Cell membrane</location>
        <topology evidence="2">Multi-pass membrane protein</topology>
    </subcellularLocation>
</comment>
<accession>A0ABV6DS40</accession>
<dbReference type="InterPro" id="IPR003594">
    <property type="entry name" value="HATPase_dom"/>
</dbReference>
<evidence type="ECO:0000256" key="7">
    <source>
        <dbReference type="ARBA" id="ARBA00022692"/>
    </source>
</evidence>
<reference evidence="17 18" key="1">
    <citation type="submission" date="2024-09" db="EMBL/GenBank/DDBJ databases">
        <authorList>
            <person name="Sun Q."/>
            <person name="Mori K."/>
        </authorList>
    </citation>
    <scope>NUCLEOTIDE SEQUENCE [LARGE SCALE GENOMIC DNA]</scope>
    <source>
        <strain evidence="17 18">CCM 7759</strain>
    </source>
</reference>
<dbReference type="Gene3D" id="3.30.565.10">
    <property type="entry name" value="Histidine kinase-like ATPase, C-terminal domain"/>
    <property type="match status" value="1"/>
</dbReference>
<evidence type="ECO:0000256" key="6">
    <source>
        <dbReference type="ARBA" id="ARBA00022679"/>
    </source>
</evidence>
<dbReference type="SMART" id="SM00387">
    <property type="entry name" value="HATPase_c"/>
    <property type="match status" value="1"/>
</dbReference>
<evidence type="ECO:0000256" key="14">
    <source>
        <dbReference type="SAM" id="Phobius"/>
    </source>
</evidence>
<name>A0ABV6DS40_9BACL</name>
<dbReference type="InterPro" id="IPR003661">
    <property type="entry name" value="HisK_dim/P_dom"/>
</dbReference>